<comment type="caution">
    <text evidence="3">The sequence shown here is derived from an EMBL/GenBank/DDBJ whole genome shotgun (WGS) entry which is preliminary data.</text>
</comment>
<evidence type="ECO:0000256" key="2">
    <source>
        <dbReference type="SAM" id="Phobius"/>
    </source>
</evidence>
<dbReference type="Proteomes" id="UP000243342">
    <property type="component" value="Unassembled WGS sequence"/>
</dbReference>
<evidence type="ECO:0000313" key="3">
    <source>
        <dbReference type="EMBL" id="OIV36258.1"/>
    </source>
</evidence>
<evidence type="ECO:0000313" key="4">
    <source>
        <dbReference type="Proteomes" id="UP000243342"/>
    </source>
</evidence>
<accession>A0A1J7C9D9</accession>
<gene>
    <name evidence="3" type="ORF">BIV57_17340</name>
</gene>
<protein>
    <submittedName>
        <fullName evidence="3">Uncharacterized protein</fullName>
    </submittedName>
</protein>
<proteinExistence type="predicted"/>
<sequence>MLRAEARAKELRQVRHDAETGADTGGITPEEEAAFEALVAVFDEPAAEPQRPKDDTGAADPGASYRGVDLTLIRKPPTAGPAGPTTRSGPRDWSAADEADEAFVPPEPMPMPEVDTATKFAWVAVLGGPALLLFLAVFEPDELTGWPAVLGVLLFVGGFITLVTRMRDNDEDDDNDDGAVV</sequence>
<dbReference type="OrthoDB" id="3824493at2"/>
<dbReference type="STRING" id="1428644.BIV57_17340"/>
<reference evidence="3 4" key="1">
    <citation type="submission" date="2016-10" db="EMBL/GenBank/DDBJ databases">
        <title>Genome sequence of Streptomyces gilvigriseus MUSC 26.</title>
        <authorList>
            <person name="Lee L.-H."/>
            <person name="Ser H.-L."/>
        </authorList>
    </citation>
    <scope>NUCLEOTIDE SEQUENCE [LARGE SCALE GENOMIC DNA]</scope>
    <source>
        <strain evidence="3 4">MUSC 26</strain>
    </source>
</reference>
<feature type="compositionally biased region" description="Basic and acidic residues" evidence="1">
    <location>
        <begin position="1"/>
        <end position="19"/>
    </location>
</feature>
<feature type="transmembrane region" description="Helical" evidence="2">
    <location>
        <begin position="120"/>
        <end position="138"/>
    </location>
</feature>
<organism evidence="3 4">
    <name type="scientific">Mangrovactinospora gilvigrisea</name>
    <dbReference type="NCBI Taxonomy" id="1428644"/>
    <lineage>
        <taxon>Bacteria</taxon>
        <taxon>Bacillati</taxon>
        <taxon>Actinomycetota</taxon>
        <taxon>Actinomycetes</taxon>
        <taxon>Kitasatosporales</taxon>
        <taxon>Streptomycetaceae</taxon>
        <taxon>Mangrovactinospora</taxon>
    </lineage>
</organism>
<feature type="region of interest" description="Disordered" evidence="1">
    <location>
        <begin position="1"/>
        <end position="99"/>
    </location>
</feature>
<feature type="compositionally biased region" description="Low complexity" evidence="1">
    <location>
        <begin position="76"/>
        <end position="88"/>
    </location>
</feature>
<name>A0A1J7C9D9_9ACTN</name>
<keyword evidence="4" id="KW-1185">Reference proteome</keyword>
<evidence type="ECO:0000256" key="1">
    <source>
        <dbReference type="SAM" id="MobiDB-lite"/>
    </source>
</evidence>
<keyword evidence="2" id="KW-0812">Transmembrane</keyword>
<feature type="transmembrane region" description="Helical" evidence="2">
    <location>
        <begin position="144"/>
        <end position="163"/>
    </location>
</feature>
<dbReference type="EMBL" id="MLCF01000105">
    <property type="protein sequence ID" value="OIV36258.1"/>
    <property type="molecule type" value="Genomic_DNA"/>
</dbReference>
<keyword evidence="2" id="KW-1133">Transmembrane helix</keyword>
<dbReference type="AlphaFoldDB" id="A0A1J7C9D9"/>
<keyword evidence="2" id="KW-0472">Membrane</keyword>